<dbReference type="PANTHER" id="PTHR13812">
    <property type="entry name" value="KETIMINE REDUCTASE MU-CRYSTALLIN"/>
    <property type="match status" value="1"/>
</dbReference>
<organism evidence="18 19">
    <name type="scientific">Limulus polyphemus</name>
    <name type="common">Atlantic horseshoe crab</name>
    <dbReference type="NCBI Taxonomy" id="6850"/>
    <lineage>
        <taxon>Eukaryota</taxon>
        <taxon>Metazoa</taxon>
        <taxon>Ecdysozoa</taxon>
        <taxon>Arthropoda</taxon>
        <taxon>Chelicerata</taxon>
        <taxon>Merostomata</taxon>
        <taxon>Xiphosura</taxon>
        <taxon>Limulidae</taxon>
        <taxon>Limulus</taxon>
    </lineage>
</organism>
<evidence type="ECO:0000256" key="14">
    <source>
        <dbReference type="ARBA" id="ARBA00093273"/>
    </source>
</evidence>
<evidence type="ECO:0000313" key="18">
    <source>
        <dbReference type="Proteomes" id="UP000694941"/>
    </source>
</evidence>
<comment type="catalytic activity">
    <reaction evidence="8">
        <text>(3R)-1,4-thiomorpholine-3-carboxylate + NAD(+) = 3,4-dehydrothiomorpholine-3-carboxylate + NADH + 2 H(+)</text>
        <dbReference type="Rhea" id="RHEA:12504"/>
        <dbReference type="ChEBI" id="CHEBI:15378"/>
        <dbReference type="ChEBI" id="CHEBI:57540"/>
        <dbReference type="ChEBI" id="CHEBI:57945"/>
        <dbReference type="ChEBI" id="CHEBI:58517"/>
        <dbReference type="ChEBI" id="CHEBI:176873"/>
        <dbReference type="EC" id="1.5.1.25"/>
    </reaction>
    <physiologicalReaction direction="right-to-left" evidence="8">
        <dbReference type="Rhea" id="RHEA:12506"/>
    </physiologicalReaction>
</comment>
<evidence type="ECO:0000256" key="16">
    <source>
        <dbReference type="ARBA" id="ARBA00093598"/>
    </source>
</evidence>
<evidence type="ECO:0000256" key="4">
    <source>
        <dbReference type="ARBA" id="ARBA00033420"/>
    </source>
</evidence>
<dbReference type="Gene3D" id="3.30.1780.10">
    <property type="entry name" value="ornithine cyclodeaminase, domain 1"/>
    <property type="match status" value="1"/>
</dbReference>
<evidence type="ECO:0000256" key="8">
    <source>
        <dbReference type="ARBA" id="ARBA00093226"/>
    </source>
</evidence>
<gene>
    <name evidence="19" type="primary">LOC106462012</name>
</gene>
<dbReference type="RefSeq" id="XP_013777333.1">
    <property type="nucleotide sequence ID" value="XM_013921879.2"/>
</dbReference>
<evidence type="ECO:0000256" key="12">
    <source>
        <dbReference type="ARBA" id="ARBA00093263"/>
    </source>
</evidence>
<evidence type="ECO:0000256" key="3">
    <source>
        <dbReference type="ARBA" id="ARBA00015173"/>
    </source>
</evidence>
<evidence type="ECO:0000256" key="10">
    <source>
        <dbReference type="ARBA" id="ARBA00093248"/>
    </source>
</evidence>
<dbReference type="PIRSF" id="PIRSF001439">
    <property type="entry name" value="CryM"/>
    <property type="match status" value="1"/>
</dbReference>
<name>A0ABM1B949_LIMPO</name>
<evidence type="ECO:0000256" key="2">
    <source>
        <dbReference type="ARBA" id="ARBA00012883"/>
    </source>
</evidence>
<dbReference type="Pfam" id="PF02423">
    <property type="entry name" value="OCD_Mu_crystall"/>
    <property type="match status" value="1"/>
</dbReference>
<evidence type="ECO:0000256" key="7">
    <source>
        <dbReference type="ARBA" id="ARBA00093203"/>
    </source>
</evidence>
<reference evidence="19" key="1">
    <citation type="submission" date="2025-08" db="UniProtKB">
        <authorList>
            <consortium name="RefSeq"/>
        </authorList>
    </citation>
    <scope>IDENTIFICATION</scope>
    <source>
        <tissue evidence="19">Muscle</tissue>
    </source>
</reference>
<proteinExistence type="inferred from homology"/>
<dbReference type="InterPro" id="IPR023401">
    <property type="entry name" value="ODC_N"/>
</dbReference>
<evidence type="ECO:0000256" key="15">
    <source>
        <dbReference type="ARBA" id="ARBA00093567"/>
    </source>
</evidence>
<dbReference type="Proteomes" id="UP000694941">
    <property type="component" value="Unplaced"/>
</dbReference>
<comment type="catalytic activity">
    <reaction evidence="14">
        <text>L-pipecolate + NADP(+) = Delta(1)-piperideine-2-carboxylate + NADPH + H(+)</text>
        <dbReference type="Rhea" id="RHEA:12524"/>
        <dbReference type="ChEBI" id="CHEBI:15378"/>
        <dbReference type="ChEBI" id="CHEBI:57783"/>
        <dbReference type="ChEBI" id="CHEBI:58349"/>
        <dbReference type="ChEBI" id="CHEBI:61185"/>
        <dbReference type="ChEBI" id="CHEBI:77631"/>
        <dbReference type="EC" id="1.5.1.1"/>
    </reaction>
    <physiologicalReaction direction="right-to-left" evidence="14">
        <dbReference type="Rhea" id="RHEA:12526"/>
    </physiologicalReaction>
</comment>
<comment type="subunit">
    <text evidence="15">Homodimer. Binds the thyroid hormone triiodothyronine (T3); T3 binding inhibits enzymatic activity.</text>
</comment>
<comment type="catalytic activity">
    <reaction evidence="11">
        <text>(S)-cystathionine ketimine + NADH + 2 H(+) = (3R,5S)-2,3,5,6,7-pentahydro-1,4-thiazepine-3,5-dicarboxylate + NAD(+)</text>
        <dbReference type="Rhea" id="RHEA:68032"/>
        <dbReference type="ChEBI" id="CHEBI:15378"/>
        <dbReference type="ChEBI" id="CHEBI:57540"/>
        <dbReference type="ChEBI" id="CHEBI:57945"/>
        <dbReference type="ChEBI" id="CHEBI:176808"/>
        <dbReference type="ChEBI" id="CHEBI:176810"/>
    </reaction>
    <physiologicalReaction direction="left-to-right" evidence="11">
        <dbReference type="Rhea" id="RHEA:68033"/>
    </physiologicalReaction>
</comment>
<dbReference type="EC" id="1.5.1.1" evidence="16"/>
<evidence type="ECO:0000256" key="1">
    <source>
        <dbReference type="ARBA" id="ARBA00008903"/>
    </source>
</evidence>
<evidence type="ECO:0000256" key="17">
    <source>
        <dbReference type="ARBA" id="ARBA00093650"/>
    </source>
</evidence>
<comment type="catalytic activity">
    <reaction evidence="10">
        <text>(R)-lanthionine ketimine + NADPH + 2 H(+) = (3R,5R)-1,4-thiomorpholine-3,5-dicarboxylate + NADP(+)</text>
        <dbReference type="Rhea" id="RHEA:68040"/>
        <dbReference type="ChEBI" id="CHEBI:15378"/>
        <dbReference type="ChEBI" id="CHEBI:57783"/>
        <dbReference type="ChEBI" id="CHEBI:58349"/>
        <dbReference type="ChEBI" id="CHEBI:176891"/>
        <dbReference type="ChEBI" id="CHEBI:176892"/>
    </reaction>
    <physiologicalReaction direction="left-to-right" evidence="10">
        <dbReference type="Rhea" id="RHEA:68041"/>
    </physiologicalReaction>
</comment>
<accession>A0ABM1B949</accession>
<evidence type="ECO:0000256" key="5">
    <source>
        <dbReference type="ARBA" id="ARBA00093190"/>
    </source>
</evidence>
<comment type="catalytic activity">
    <reaction evidence="13">
        <text>L-proline + NAD(+) = 1-pyrroline-2-carboxylate + NADH + H(+)</text>
        <dbReference type="Rhea" id="RHEA:20321"/>
        <dbReference type="ChEBI" id="CHEBI:15378"/>
        <dbReference type="ChEBI" id="CHEBI:39785"/>
        <dbReference type="ChEBI" id="CHEBI:57540"/>
        <dbReference type="ChEBI" id="CHEBI:57945"/>
        <dbReference type="ChEBI" id="CHEBI:60039"/>
        <dbReference type="EC" id="1.5.1.1"/>
    </reaction>
    <physiologicalReaction direction="right-to-left" evidence="13">
        <dbReference type="Rhea" id="RHEA:20323"/>
    </physiologicalReaction>
</comment>
<dbReference type="Gene3D" id="3.40.50.720">
    <property type="entry name" value="NAD(P)-binding Rossmann-like Domain"/>
    <property type="match status" value="1"/>
</dbReference>
<dbReference type="SUPFAM" id="SSF51735">
    <property type="entry name" value="NAD(P)-binding Rossmann-fold domains"/>
    <property type="match status" value="1"/>
</dbReference>
<dbReference type="PANTHER" id="PTHR13812:SF19">
    <property type="entry name" value="KETIMINE REDUCTASE MU-CRYSTALLIN"/>
    <property type="match status" value="1"/>
</dbReference>
<comment type="catalytic activity">
    <reaction evidence="12">
        <text>(3R)-1,4-thiomorpholine-3-carboxylate + NADP(+) = 3,4-dehydrothiomorpholine-3-carboxylate + NADPH + 2 H(+)</text>
        <dbReference type="Rhea" id="RHEA:12500"/>
        <dbReference type="ChEBI" id="CHEBI:15378"/>
        <dbReference type="ChEBI" id="CHEBI:57783"/>
        <dbReference type="ChEBI" id="CHEBI:58349"/>
        <dbReference type="ChEBI" id="CHEBI:58517"/>
        <dbReference type="ChEBI" id="CHEBI:176873"/>
        <dbReference type="EC" id="1.5.1.25"/>
    </reaction>
    <physiologicalReaction direction="right-to-left" evidence="12">
        <dbReference type="Rhea" id="RHEA:12502"/>
    </physiologicalReaction>
</comment>
<protein>
    <recommendedName>
        <fullName evidence="3">Ketimine reductase mu-crystallin</fullName>
        <ecNumber evidence="16">1.5.1.1</ecNumber>
        <ecNumber evidence="2">1.5.1.25</ecNumber>
    </recommendedName>
    <alternativeName>
        <fullName evidence="17">1-piperideine-2-carboxylate/1-pyrroline-2-carboxylate reductase</fullName>
    </alternativeName>
    <alternativeName>
        <fullName evidence="4">NADP-regulated thyroid-hormone-binding protein</fullName>
    </alternativeName>
</protein>
<comment type="catalytic activity">
    <reaction evidence="9">
        <text>(S)-cystathionine ketimine + NADPH + 2 H(+) = (3R,5S)-2,3,5,6,7-pentahydro-1,4-thiazepine-3,5-dicarboxylate + NADP(+)</text>
        <dbReference type="Rhea" id="RHEA:68036"/>
        <dbReference type="ChEBI" id="CHEBI:15378"/>
        <dbReference type="ChEBI" id="CHEBI:57783"/>
        <dbReference type="ChEBI" id="CHEBI:58349"/>
        <dbReference type="ChEBI" id="CHEBI:176808"/>
        <dbReference type="ChEBI" id="CHEBI:176810"/>
    </reaction>
    <physiologicalReaction direction="left-to-right" evidence="9">
        <dbReference type="Rhea" id="RHEA:68037"/>
    </physiologicalReaction>
</comment>
<dbReference type="GeneID" id="106462012"/>
<dbReference type="InterPro" id="IPR036291">
    <property type="entry name" value="NAD(P)-bd_dom_sf"/>
</dbReference>
<comment type="catalytic activity">
    <reaction evidence="6">
        <text>Delta(2)-thiazoline-2-carboxylate + NADPH + 2 H(+) = L-thiazolidine-2-carboxylate + NADP(+)</text>
        <dbReference type="Rhea" id="RHEA:68072"/>
        <dbReference type="ChEBI" id="CHEBI:15378"/>
        <dbReference type="ChEBI" id="CHEBI:57783"/>
        <dbReference type="ChEBI" id="CHEBI:58349"/>
        <dbReference type="ChEBI" id="CHEBI:176895"/>
        <dbReference type="ChEBI" id="CHEBI:176896"/>
    </reaction>
    <physiologicalReaction direction="left-to-right" evidence="6">
        <dbReference type="Rhea" id="RHEA:68073"/>
    </physiologicalReaction>
</comment>
<evidence type="ECO:0000313" key="19">
    <source>
        <dbReference type="RefSeq" id="XP_013777333.1"/>
    </source>
</evidence>
<evidence type="ECO:0000256" key="11">
    <source>
        <dbReference type="ARBA" id="ARBA00093250"/>
    </source>
</evidence>
<keyword evidence="18" id="KW-1185">Reference proteome</keyword>
<evidence type="ECO:0000256" key="6">
    <source>
        <dbReference type="ARBA" id="ARBA00093197"/>
    </source>
</evidence>
<sequence>MEFDSSPVFLNSEKITRYIDGRWDSLISCLETSFVLYSSDDGQVIQPVRENVTVRDYNGLLFSMPVCSSPHEALATKIITVYNDNHLRGLPRIQGVILLFSAVDGVLKAILEAPVITAKRTAGATAVATKYLASENPKILAILGAGVQARSHFEVLTHLYNFEEVRIWNIHQNNGEKLVKELNDKGFHCVCCSNVEEAVRDADIIVTATFSKTPILKAVWVKPGAHINVIGASNPTSQELDPELMRSAVVYTDSREAACVESGDIIISEVEVYAEIGEVILGKKEAFRDKTTVFKSLGMAVQDLVSAKLVYDAYTSDLQK</sequence>
<comment type="similarity">
    <text evidence="1">Belongs to the ornithine cyclodeaminase/mu-crystallin family.</text>
</comment>
<comment type="catalytic activity">
    <reaction evidence="5">
        <text>L-pipecolate + NAD(+) = Delta(1)-piperideine-2-carboxylate + NADH + H(+)</text>
        <dbReference type="Rhea" id="RHEA:30807"/>
        <dbReference type="ChEBI" id="CHEBI:15378"/>
        <dbReference type="ChEBI" id="CHEBI:57540"/>
        <dbReference type="ChEBI" id="CHEBI:57945"/>
        <dbReference type="ChEBI" id="CHEBI:61185"/>
        <dbReference type="ChEBI" id="CHEBI:77631"/>
        <dbReference type="EC" id="1.5.1.1"/>
    </reaction>
    <physiologicalReaction direction="right-to-left" evidence="5">
        <dbReference type="Rhea" id="RHEA:30809"/>
    </physiologicalReaction>
</comment>
<evidence type="ECO:0000256" key="9">
    <source>
        <dbReference type="ARBA" id="ARBA00093227"/>
    </source>
</evidence>
<comment type="catalytic activity">
    <reaction evidence="7">
        <text>L-proline + NADP(+) = 1-pyrroline-2-carboxylate + NADPH + H(+)</text>
        <dbReference type="Rhea" id="RHEA:20317"/>
        <dbReference type="ChEBI" id="CHEBI:15378"/>
        <dbReference type="ChEBI" id="CHEBI:39785"/>
        <dbReference type="ChEBI" id="CHEBI:57783"/>
        <dbReference type="ChEBI" id="CHEBI:58349"/>
        <dbReference type="ChEBI" id="CHEBI:60039"/>
        <dbReference type="EC" id="1.5.1.1"/>
    </reaction>
    <physiologicalReaction direction="right-to-left" evidence="7">
        <dbReference type="Rhea" id="RHEA:20319"/>
    </physiologicalReaction>
</comment>
<dbReference type="EC" id="1.5.1.25" evidence="2"/>
<dbReference type="InterPro" id="IPR003462">
    <property type="entry name" value="ODC_Mu_crystall"/>
</dbReference>
<evidence type="ECO:0000256" key="13">
    <source>
        <dbReference type="ARBA" id="ARBA00093264"/>
    </source>
</evidence>